<evidence type="ECO:0000256" key="7">
    <source>
        <dbReference type="HAMAP-Rule" id="MF_00488"/>
    </source>
</evidence>
<dbReference type="RefSeq" id="WP_246902457.1">
    <property type="nucleotide sequence ID" value="NZ_JALJRB010000001.1"/>
</dbReference>
<keyword evidence="7" id="KW-0963">Cytoplasm</keyword>
<feature type="binding site" evidence="7">
    <location>
        <begin position="149"/>
        <end position="152"/>
    </location>
    <ligand>
        <name>substrate</name>
    </ligand>
</feature>
<keyword evidence="4 7" id="KW-0560">Oxidoreductase</keyword>
<dbReference type="PIRSF" id="PIRSF000102">
    <property type="entry name" value="Lac_mal_DH"/>
    <property type="match status" value="1"/>
</dbReference>
<dbReference type="GO" id="GO:0005737">
    <property type="term" value="C:cytoplasm"/>
    <property type="evidence" value="ECO:0007669"/>
    <property type="project" value="UniProtKB-SubCell"/>
</dbReference>
<evidence type="ECO:0000256" key="2">
    <source>
        <dbReference type="ARBA" id="ARBA00006054"/>
    </source>
</evidence>
<dbReference type="Pfam" id="PF02866">
    <property type="entry name" value="Ldh_1_C"/>
    <property type="match status" value="1"/>
</dbReference>
<organism evidence="12 13">
    <name type="scientific">Desulfatitalea alkaliphila</name>
    <dbReference type="NCBI Taxonomy" id="2929485"/>
    <lineage>
        <taxon>Bacteria</taxon>
        <taxon>Pseudomonadati</taxon>
        <taxon>Thermodesulfobacteriota</taxon>
        <taxon>Desulfobacteria</taxon>
        <taxon>Desulfobacterales</taxon>
        <taxon>Desulfosarcinaceae</taxon>
        <taxon>Desulfatitalea</taxon>
    </lineage>
</organism>
<dbReference type="AlphaFoldDB" id="A0AA41R1W6"/>
<comment type="similarity">
    <text evidence="2 7">Belongs to the LDH/MDH superfamily. LDH family.</text>
</comment>
<dbReference type="GO" id="GO:0006096">
    <property type="term" value="P:glycolytic process"/>
    <property type="evidence" value="ECO:0007669"/>
    <property type="project" value="UniProtKB-UniRule"/>
</dbReference>
<feature type="binding site" evidence="7">
    <location>
        <position position="154"/>
    </location>
    <ligand>
        <name>beta-D-fructose 1,6-bisphosphate</name>
        <dbReference type="ChEBI" id="CHEBI:32966"/>
        <note>allosteric activator</note>
    </ligand>
</feature>
<feature type="active site" description="Proton acceptor" evidence="7 8">
    <location>
        <position position="176"/>
    </location>
</feature>
<dbReference type="GO" id="GO:0004459">
    <property type="term" value="F:L-lactate dehydrogenase (NAD+) activity"/>
    <property type="evidence" value="ECO:0007669"/>
    <property type="project" value="UniProtKB-UniRule"/>
</dbReference>
<feature type="domain" description="Lactate/malate dehydrogenase C-terminal" evidence="11">
    <location>
        <begin position="146"/>
        <end position="309"/>
    </location>
</feature>
<dbReference type="Gene3D" id="3.90.110.10">
    <property type="entry name" value="Lactate dehydrogenase/glycoside hydrolase, family 4, C-terminal"/>
    <property type="match status" value="1"/>
</dbReference>
<proteinExistence type="inferred from homology"/>
<feature type="binding site" evidence="7">
    <location>
        <position position="66"/>
    </location>
    <ligand>
        <name>NAD(+)</name>
        <dbReference type="ChEBI" id="CHEBI:57540"/>
    </ligand>
</feature>
<dbReference type="HAMAP" id="MF_00488">
    <property type="entry name" value="Lactate_dehydrog"/>
    <property type="match status" value="1"/>
</dbReference>
<dbReference type="Pfam" id="PF00056">
    <property type="entry name" value="Ldh_1_N"/>
    <property type="match status" value="1"/>
</dbReference>
<keyword evidence="13" id="KW-1185">Reference proteome</keyword>
<accession>A0AA41R1W6</accession>
<dbReference type="SUPFAM" id="SSF56327">
    <property type="entry name" value="LDH C-terminal domain-like"/>
    <property type="match status" value="1"/>
</dbReference>
<reference evidence="12" key="1">
    <citation type="submission" date="2022-04" db="EMBL/GenBank/DDBJ databases">
        <title>Desulfatitalea alkaliphila sp. nov., a novel anaerobic sulfate-reducing bacterium isolated from terrestrial mud volcano, Taman Peninsula, Russia.</title>
        <authorList>
            <person name="Khomyakova M.A."/>
            <person name="Merkel A.Y."/>
            <person name="Slobodkin A.I."/>
        </authorList>
    </citation>
    <scope>NUCLEOTIDE SEQUENCE</scope>
    <source>
        <strain evidence="12">M08but</strain>
    </source>
</reference>
<comment type="subcellular location">
    <subcellularLocation>
        <location evidence="7">Cytoplasm</location>
    </subcellularLocation>
</comment>
<comment type="pathway">
    <text evidence="1 7">Fermentation; pyruvate fermentation to lactate; (S)-lactate from pyruvate: step 1/1.</text>
</comment>
<comment type="catalytic activity">
    <reaction evidence="6 7">
        <text>(S)-lactate + NAD(+) = pyruvate + NADH + H(+)</text>
        <dbReference type="Rhea" id="RHEA:23444"/>
        <dbReference type="ChEBI" id="CHEBI:15361"/>
        <dbReference type="ChEBI" id="CHEBI:15378"/>
        <dbReference type="ChEBI" id="CHEBI:16651"/>
        <dbReference type="ChEBI" id="CHEBI:57540"/>
        <dbReference type="ChEBI" id="CHEBI:57945"/>
        <dbReference type="EC" id="1.1.1.27"/>
    </reaction>
</comment>
<feature type="binding site" evidence="9">
    <location>
        <position position="96"/>
    </location>
    <ligand>
        <name>NAD(+)</name>
        <dbReference type="ChEBI" id="CHEBI:57540"/>
    </ligand>
</feature>
<feature type="binding site" evidence="7">
    <location>
        <position position="144"/>
    </location>
    <ligand>
        <name>NAD(+)</name>
        <dbReference type="ChEBI" id="CHEBI:57540"/>
    </ligand>
</feature>
<dbReference type="PANTHER" id="PTHR43128:SF16">
    <property type="entry name" value="L-LACTATE DEHYDROGENASE"/>
    <property type="match status" value="1"/>
</dbReference>
<evidence type="ECO:0000259" key="11">
    <source>
        <dbReference type="Pfam" id="PF02866"/>
    </source>
</evidence>
<evidence type="ECO:0000256" key="9">
    <source>
        <dbReference type="PIRSR" id="PIRSR000102-3"/>
    </source>
</evidence>
<comment type="caution">
    <text evidence="12">The sequence shown here is derived from an EMBL/GenBank/DDBJ whole genome shotgun (WGS) entry which is preliminary data.</text>
</comment>
<evidence type="ECO:0000256" key="4">
    <source>
        <dbReference type="ARBA" id="ARBA00023002"/>
    </source>
</evidence>
<feature type="binding site" evidence="7">
    <location>
        <position position="15"/>
    </location>
    <ligand>
        <name>NAD(+)</name>
        <dbReference type="ChEBI" id="CHEBI:57540"/>
    </ligand>
</feature>
<dbReference type="SUPFAM" id="SSF51735">
    <property type="entry name" value="NAD(P)-binding Rossmann-fold domains"/>
    <property type="match status" value="1"/>
</dbReference>
<protein>
    <recommendedName>
        <fullName evidence="3 7">L-lactate dehydrogenase</fullName>
        <shortName evidence="7">L-LDH</shortName>
        <ecNumber evidence="3 7">1.1.1.27</ecNumber>
    </recommendedName>
</protein>
<dbReference type="Proteomes" id="UP001165427">
    <property type="component" value="Unassembled WGS sequence"/>
</dbReference>
<dbReference type="InterPro" id="IPR022383">
    <property type="entry name" value="Lactate/malate_DH_C"/>
</dbReference>
<dbReference type="InterPro" id="IPR011304">
    <property type="entry name" value="L-lactate_DH"/>
</dbReference>
<comment type="subunit">
    <text evidence="7">Homotetramer.</text>
</comment>
<keyword evidence="5 7" id="KW-0520">NAD</keyword>
<feature type="binding site" evidence="7">
    <location>
        <position position="41"/>
    </location>
    <ligand>
        <name>NAD(+)</name>
        <dbReference type="ChEBI" id="CHEBI:57540"/>
    </ligand>
</feature>
<dbReference type="InterPro" id="IPR015955">
    <property type="entry name" value="Lactate_DH/Glyco_Ohase_4_C"/>
</dbReference>
<dbReference type="PRINTS" id="PR00086">
    <property type="entry name" value="LLDHDRGNASE"/>
</dbReference>
<gene>
    <name evidence="7" type="primary">ldh</name>
    <name evidence="12" type="ORF">MRX98_01680</name>
</gene>
<dbReference type="PANTHER" id="PTHR43128">
    <property type="entry name" value="L-2-HYDROXYCARBOXYLATE DEHYDROGENASE (NAD(P)(+))"/>
    <property type="match status" value="1"/>
</dbReference>
<evidence type="ECO:0000256" key="5">
    <source>
        <dbReference type="ARBA" id="ARBA00023027"/>
    </source>
</evidence>
<evidence type="ECO:0000313" key="13">
    <source>
        <dbReference type="Proteomes" id="UP001165427"/>
    </source>
</evidence>
<feature type="binding site" evidence="7">
    <location>
        <position position="83"/>
    </location>
    <ligand>
        <name>substrate</name>
    </ligand>
</feature>
<comment type="caution">
    <text evidence="7">Lacks conserved residue(s) required for the propagation of feature annotation.</text>
</comment>
<dbReference type="NCBIfam" id="NF000824">
    <property type="entry name" value="PRK00066.1"/>
    <property type="match status" value="1"/>
</dbReference>
<feature type="binding site" evidence="7 9">
    <location>
        <position position="36"/>
    </location>
    <ligand>
        <name>NAD(+)</name>
        <dbReference type="ChEBI" id="CHEBI:57540"/>
    </ligand>
</feature>
<dbReference type="EC" id="1.1.1.27" evidence="3 7"/>
<comment type="function">
    <text evidence="7">Catalyzes the conversion of lactate to pyruvate.</text>
</comment>
<dbReference type="CDD" id="cd05292">
    <property type="entry name" value="LDH_2"/>
    <property type="match status" value="1"/>
</dbReference>
<keyword evidence="7" id="KW-0021">Allosteric enzyme</keyword>
<dbReference type="InterPro" id="IPR001557">
    <property type="entry name" value="L-lactate/malate_DH"/>
</dbReference>
<evidence type="ECO:0000256" key="1">
    <source>
        <dbReference type="ARBA" id="ARBA00004843"/>
    </source>
</evidence>
<sequence>MIQTHTIGIVGTGQVGMAAGYAVFLLGLANEIILIDKNRQRAEGEAMDLMHGQAFAGRVTVRAGDYGDLAAAQVVIVTAGVAQQPGESRLDLLNRNAAVFREIVGQLDRHCPKAVLIIASNPVDVLTYVTQALSNRSAKLVIGTGTMLDTARFRALLGQHYDVDPRSVHAYIFGEHGDSEVPVWSSATIGGVPLVDHTIAGKPFDREAMARLFGNVRDAAQEIISRKGYTNTAIGTAIARLVRAVLEDQRSVLPVSRRLDGQYGIDDVCLSIPTIVGRHGAADTLLPKLDDVESAGLRRSAKILRERLDGISL</sequence>
<name>A0AA41R1W6_9BACT</name>
<feature type="binding site" evidence="7">
    <location>
        <position position="89"/>
    </location>
    <ligand>
        <name>substrate</name>
    </ligand>
</feature>
<dbReference type="EMBL" id="JALJRB010000001">
    <property type="protein sequence ID" value="MCJ8499271.1"/>
    <property type="molecule type" value="Genomic_DNA"/>
</dbReference>
<evidence type="ECO:0000256" key="8">
    <source>
        <dbReference type="PIRSR" id="PIRSR000102-1"/>
    </source>
</evidence>
<feature type="binding site" evidence="7">
    <location>
        <position position="230"/>
    </location>
    <ligand>
        <name>substrate</name>
    </ligand>
</feature>
<feature type="binding site" evidence="7">
    <location>
        <begin position="119"/>
        <end position="121"/>
    </location>
    <ligand>
        <name>NAD(+)</name>
        <dbReference type="ChEBI" id="CHEBI:57540"/>
    </ligand>
</feature>
<feature type="binding site" evidence="7">
    <location>
        <begin position="80"/>
        <end position="81"/>
    </location>
    <ligand>
        <name>NAD(+)</name>
        <dbReference type="ChEBI" id="CHEBI:57540"/>
    </ligand>
</feature>
<dbReference type="Gene3D" id="3.40.50.720">
    <property type="entry name" value="NAD(P)-binding Rossmann-like Domain"/>
    <property type="match status" value="1"/>
</dbReference>
<evidence type="ECO:0000313" key="12">
    <source>
        <dbReference type="EMBL" id="MCJ8499271.1"/>
    </source>
</evidence>
<evidence type="ECO:0000256" key="6">
    <source>
        <dbReference type="ARBA" id="ARBA00049258"/>
    </source>
</evidence>
<dbReference type="InterPro" id="IPR036291">
    <property type="entry name" value="NAD(P)-bd_dom_sf"/>
</dbReference>
<dbReference type="InterPro" id="IPR001236">
    <property type="entry name" value="Lactate/malate_DH_N"/>
</dbReference>
<dbReference type="NCBIfam" id="TIGR01771">
    <property type="entry name" value="L-LDH-NAD"/>
    <property type="match status" value="1"/>
</dbReference>
<feature type="binding site" evidence="7">
    <location>
        <position position="169"/>
    </location>
    <ligand>
        <name>beta-D-fructose 1,6-bisphosphate</name>
        <dbReference type="ChEBI" id="CHEBI:32966"/>
        <note>allosteric activator</note>
    </ligand>
</feature>
<feature type="domain" description="Lactate/malate dehydrogenase N-terminal" evidence="10">
    <location>
        <begin position="7"/>
        <end position="143"/>
    </location>
</feature>
<feature type="binding site" evidence="7">
    <location>
        <begin position="121"/>
        <end position="124"/>
    </location>
    <ligand>
        <name>substrate</name>
    </ligand>
</feature>
<dbReference type="GO" id="GO:0006089">
    <property type="term" value="P:lactate metabolic process"/>
    <property type="evidence" value="ECO:0007669"/>
    <property type="project" value="TreeGrafter"/>
</dbReference>
<feature type="binding site" evidence="9">
    <location>
        <begin position="11"/>
        <end position="16"/>
    </location>
    <ligand>
        <name>NAD(+)</name>
        <dbReference type="ChEBI" id="CHEBI:57540"/>
    </ligand>
</feature>
<evidence type="ECO:0000259" key="10">
    <source>
        <dbReference type="Pfam" id="PF00056"/>
    </source>
</evidence>
<comment type="activity regulation">
    <text evidence="7">Allosterically activated by fructose 1,6-bisphosphate (FBP).</text>
</comment>
<evidence type="ECO:0000256" key="3">
    <source>
        <dbReference type="ARBA" id="ARBA00012967"/>
    </source>
</evidence>